<dbReference type="STRING" id="1619313.EM595_0613"/>
<dbReference type="Gene3D" id="3.40.630.30">
    <property type="match status" value="1"/>
</dbReference>
<name>A0A0U5GIZ1_9GAMM</name>
<dbReference type="InterPro" id="IPR051908">
    <property type="entry name" value="Ribosomal_N-acetyltransferase"/>
</dbReference>
<dbReference type="PANTHER" id="PTHR43441:SF2">
    <property type="entry name" value="FAMILY ACETYLTRANSFERASE, PUTATIVE (AFU_ORTHOLOGUE AFUA_7G00850)-RELATED"/>
    <property type="match status" value="1"/>
</dbReference>
<dbReference type="OrthoDB" id="5295305at2"/>
<keyword evidence="3" id="KW-1185">Reference proteome</keyword>
<dbReference type="SUPFAM" id="SSF55729">
    <property type="entry name" value="Acyl-CoA N-acyltransferases (Nat)"/>
    <property type="match status" value="1"/>
</dbReference>
<reference evidence="3" key="1">
    <citation type="submission" date="2015-11" db="EMBL/GenBank/DDBJ databases">
        <authorList>
            <person name="Blom J."/>
        </authorList>
    </citation>
    <scope>NUCLEOTIDE SEQUENCE [LARGE SCALE GENOMIC DNA]</scope>
</reference>
<proteinExistence type="predicted"/>
<feature type="domain" description="N-acetyltransferase" evidence="1">
    <location>
        <begin position="35"/>
        <end position="193"/>
    </location>
</feature>
<sequence>MTQHLNHYQQPVGFPLPEWQPRALPQRVTLSGRTCRLEPFSVEAHGRALYQAWQLAPDGRDWTWMPVEPFASEEDYLAWARNMEASRDPLHFTVIDLSSGQPTGTLALMRIDAQNGVVEVGHVTFSRLLRRSTAATEAHFLLMQYAIEQLGYRRYEWKCDNCNAPSKAAALRLGFQQEGVFRQVVVYKGRNRDTAWFSIIDGEWPRVKSAMQRWLAADNFSADGQQHQRLETLREEVNNA</sequence>
<evidence type="ECO:0000313" key="3">
    <source>
        <dbReference type="Proteomes" id="UP000059419"/>
    </source>
</evidence>
<dbReference type="EMBL" id="LN907827">
    <property type="protein sequence ID" value="CUU22850.1"/>
    <property type="molecule type" value="Genomic_DNA"/>
</dbReference>
<dbReference type="PATRIC" id="fig|1619313.3.peg.639"/>
<dbReference type="FunFam" id="3.40.630.30:FF:000047">
    <property type="entry name" value="Acetyltransferase, GNAT family"/>
    <property type="match status" value="1"/>
</dbReference>
<organism evidence="2 3">
    <name type="scientific">Duffyella gerundensis</name>
    <dbReference type="NCBI Taxonomy" id="1619313"/>
    <lineage>
        <taxon>Bacteria</taxon>
        <taxon>Pseudomonadati</taxon>
        <taxon>Pseudomonadota</taxon>
        <taxon>Gammaproteobacteria</taxon>
        <taxon>Enterobacterales</taxon>
        <taxon>Erwiniaceae</taxon>
        <taxon>Duffyella</taxon>
    </lineage>
</organism>
<evidence type="ECO:0000313" key="2">
    <source>
        <dbReference type="EMBL" id="CUU22850.1"/>
    </source>
</evidence>
<dbReference type="Proteomes" id="UP000059419">
    <property type="component" value="Chromosome 1"/>
</dbReference>
<dbReference type="PROSITE" id="PS51186">
    <property type="entry name" value="GNAT"/>
    <property type="match status" value="1"/>
</dbReference>
<protein>
    <recommendedName>
        <fullName evidence="1">N-acetyltransferase domain-containing protein</fullName>
    </recommendedName>
</protein>
<dbReference type="InterPro" id="IPR016181">
    <property type="entry name" value="Acyl_CoA_acyltransferase"/>
</dbReference>
<dbReference type="AlphaFoldDB" id="A0A0U5GIZ1"/>
<dbReference type="PANTHER" id="PTHR43441">
    <property type="entry name" value="RIBOSOMAL-PROTEIN-SERINE ACETYLTRANSFERASE"/>
    <property type="match status" value="1"/>
</dbReference>
<dbReference type="KEGG" id="ege:EM595_0613"/>
<dbReference type="GO" id="GO:1990189">
    <property type="term" value="F:protein N-terminal-serine acetyltransferase activity"/>
    <property type="evidence" value="ECO:0007669"/>
    <property type="project" value="TreeGrafter"/>
</dbReference>
<gene>
    <name evidence="2" type="ORF">EM595_0613</name>
</gene>
<accession>A0A0U5GIZ1</accession>
<dbReference type="InterPro" id="IPR000182">
    <property type="entry name" value="GNAT_dom"/>
</dbReference>
<dbReference type="RefSeq" id="WP_067427760.1">
    <property type="nucleotide sequence ID" value="NZ_LN907827.1"/>
</dbReference>
<dbReference type="Pfam" id="PF13302">
    <property type="entry name" value="Acetyltransf_3"/>
    <property type="match status" value="1"/>
</dbReference>
<dbReference type="GO" id="GO:0008999">
    <property type="term" value="F:protein-N-terminal-alanine acetyltransferase activity"/>
    <property type="evidence" value="ECO:0007669"/>
    <property type="project" value="TreeGrafter"/>
</dbReference>
<evidence type="ECO:0000259" key="1">
    <source>
        <dbReference type="PROSITE" id="PS51186"/>
    </source>
</evidence>